<feature type="compositionally biased region" description="Low complexity" evidence="1">
    <location>
        <begin position="175"/>
        <end position="188"/>
    </location>
</feature>
<sequence>MSYILEALKKSQAERQLGALPTIHAPSLHGEVAAAPGAAWKKPLPLAVVAMAAVIVALLALVWRQPATTAAPVGATSSATPAVAGAVGAPAATAAAASIAPAVAEHAGLAAPATAVAPNPGLAASAPAPALAVPSAAAQPVAMPPPAIEAVETLKPLKTAAAPASTERPEPARKPAPLAAAADGAHAQPSPPAAAPAAPDDAAPSVRELPEPIQRAIPPIAVGGYIYSKNPADRLLLIDKVLRHEGEEVAAGLVLEKLLPKAAVFNYKGFRYRVPY</sequence>
<dbReference type="Proteomes" id="UP000199470">
    <property type="component" value="Unassembled WGS sequence"/>
</dbReference>
<evidence type="ECO:0000313" key="4">
    <source>
        <dbReference type="EMBL" id="SFL81552.1"/>
    </source>
</evidence>
<evidence type="ECO:0000256" key="2">
    <source>
        <dbReference type="SAM" id="Phobius"/>
    </source>
</evidence>
<dbReference type="InterPro" id="IPR032389">
    <property type="entry name" value="GspB_C"/>
</dbReference>
<protein>
    <submittedName>
        <fullName evidence="4">General secretion pathway protein B</fullName>
    </submittedName>
</protein>
<proteinExistence type="predicted"/>
<dbReference type="RefSeq" id="WP_093386057.1">
    <property type="nucleotide sequence ID" value="NZ_FOTW01000008.1"/>
</dbReference>
<feature type="domain" description="Type II secretion system protein GspB C-terminal" evidence="3">
    <location>
        <begin position="217"/>
        <end position="275"/>
    </location>
</feature>
<accession>A0A1I4KRV9</accession>
<feature type="transmembrane region" description="Helical" evidence="2">
    <location>
        <begin position="44"/>
        <end position="63"/>
    </location>
</feature>
<dbReference type="EMBL" id="FOTW01000008">
    <property type="protein sequence ID" value="SFL81552.1"/>
    <property type="molecule type" value="Genomic_DNA"/>
</dbReference>
<keyword evidence="2" id="KW-1133">Transmembrane helix</keyword>
<evidence type="ECO:0000313" key="5">
    <source>
        <dbReference type="Proteomes" id="UP000199470"/>
    </source>
</evidence>
<name>A0A1I4KRV9_9BURK</name>
<dbReference type="GO" id="GO:0015627">
    <property type="term" value="C:type II protein secretion system complex"/>
    <property type="evidence" value="ECO:0007669"/>
    <property type="project" value="InterPro"/>
</dbReference>
<keyword evidence="2" id="KW-0812">Transmembrane</keyword>
<dbReference type="OrthoDB" id="5432325at2"/>
<feature type="region of interest" description="Disordered" evidence="1">
    <location>
        <begin position="159"/>
        <end position="205"/>
    </location>
</feature>
<evidence type="ECO:0000256" key="1">
    <source>
        <dbReference type="SAM" id="MobiDB-lite"/>
    </source>
</evidence>
<keyword evidence="5" id="KW-1185">Reference proteome</keyword>
<evidence type="ECO:0000259" key="3">
    <source>
        <dbReference type="Pfam" id="PF16537"/>
    </source>
</evidence>
<gene>
    <name evidence="4" type="ORF">SAMN02982985_01599</name>
</gene>
<dbReference type="Pfam" id="PF16537">
    <property type="entry name" value="T2SSB"/>
    <property type="match status" value="1"/>
</dbReference>
<dbReference type="STRING" id="758825.SAMN02982985_01599"/>
<organism evidence="4 5">
    <name type="scientific">Rugamonas rubra</name>
    <dbReference type="NCBI Taxonomy" id="758825"/>
    <lineage>
        <taxon>Bacteria</taxon>
        <taxon>Pseudomonadati</taxon>
        <taxon>Pseudomonadota</taxon>
        <taxon>Betaproteobacteria</taxon>
        <taxon>Burkholderiales</taxon>
        <taxon>Oxalobacteraceae</taxon>
        <taxon>Telluria group</taxon>
        <taxon>Rugamonas</taxon>
    </lineage>
</organism>
<reference evidence="4 5" key="1">
    <citation type="submission" date="2016-10" db="EMBL/GenBank/DDBJ databases">
        <authorList>
            <person name="de Groot N.N."/>
        </authorList>
    </citation>
    <scope>NUCLEOTIDE SEQUENCE [LARGE SCALE GENOMIC DNA]</scope>
    <source>
        <strain evidence="4 5">ATCC 43154</strain>
    </source>
</reference>
<keyword evidence="2" id="KW-0472">Membrane</keyword>
<dbReference type="AlphaFoldDB" id="A0A1I4KRV9"/>
<feature type="compositionally biased region" description="Low complexity" evidence="1">
    <location>
        <begin position="195"/>
        <end position="205"/>
    </location>
</feature>